<name>A0AC35TS70_9BILA</name>
<proteinExistence type="predicted"/>
<evidence type="ECO:0000313" key="2">
    <source>
        <dbReference type="WBParaSite" id="RSKR_0000397200.1"/>
    </source>
</evidence>
<reference evidence="2" key="1">
    <citation type="submission" date="2016-11" db="UniProtKB">
        <authorList>
            <consortium name="WormBaseParasite"/>
        </authorList>
    </citation>
    <scope>IDENTIFICATION</scope>
    <source>
        <strain evidence="2">KR3021</strain>
    </source>
</reference>
<evidence type="ECO:0000313" key="1">
    <source>
        <dbReference type="Proteomes" id="UP000095286"/>
    </source>
</evidence>
<organism evidence="1 2">
    <name type="scientific">Rhabditophanes sp. KR3021</name>
    <dbReference type="NCBI Taxonomy" id="114890"/>
    <lineage>
        <taxon>Eukaryota</taxon>
        <taxon>Metazoa</taxon>
        <taxon>Ecdysozoa</taxon>
        <taxon>Nematoda</taxon>
        <taxon>Chromadorea</taxon>
        <taxon>Rhabditida</taxon>
        <taxon>Tylenchina</taxon>
        <taxon>Panagrolaimomorpha</taxon>
        <taxon>Strongyloidoidea</taxon>
        <taxon>Alloionematidae</taxon>
        <taxon>Rhabditophanes</taxon>
    </lineage>
</organism>
<accession>A0AC35TS70</accession>
<protein>
    <submittedName>
        <fullName evidence="2">Proteasome subunit beta</fullName>
    </submittedName>
</protein>
<dbReference type="WBParaSite" id="RSKR_0000397200.1">
    <property type="protein sequence ID" value="RSKR_0000397200.1"/>
    <property type="gene ID" value="RSKR_0000397200"/>
</dbReference>
<sequence length="249" mass="27025">MNNQMQASLSIPSLGHFPYQDEITTGTTLIAVEYKDGVIVGTDSRTSSGSFIASRATDKITPISKQVVACRCGSAADTQAVADMVKYTLDVHELTNEEVTTVSFAANEFRKILFNNRGTLSAALIIAGYDKQLGGQVYAIPSGGVLTRQAVTALGSGATYVHTYLDSNWRPNLTREQCIWLVRSAVYLATSRDGCSGGVIRIAAIDESGTERFLYRPDIGKFPDLARPQSYLGILEGFKGHELKEELIM</sequence>
<dbReference type="Proteomes" id="UP000095286">
    <property type="component" value="Unplaced"/>
</dbReference>